<dbReference type="Proteomes" id="UP000676169">
    <property type="component" value="Chromosome"/>
</dbReference>
<keyword evidence="1" id="KW-0732">Signal</keyword>
<evidence type="ECO:0000313" key="3">
    <source>
        <dbReference type="Proteomes" id="UP000676169"/>
    </source>
</evidence>
<gene>
    <name evidence="2" type="ORF">KBB96_06830</name>
</gene>
<keyword evidence="3" id="KW-1185">Reference proteome</keyword>
<organism evidence="2 3">
    <name type="scientific">Luteolibacter ambystomatis</name>
    <dbReference type="NCBI Taxonomy" id="2824561"/>
    <lineage>
        <taxon>Bacteria</taxon>
        <taxon>Pseudomonadati</taxon>
        <taxon>Verrucomicrobiota</taxon>
        <taxon>Verrucomicrobiia</taxon>
        <taxon>Verrucomicrobiales</taxon>
        <taxon>Verrucomicrobiaceae</taxon>
        <taxon>Luteolibacter</taxon>
    </lineage>
</organism>
<accession>A0A975PGS6</accession>
<dbReference type="Gene3D" id="2.60.120.200">
    <property type="match status" value="1"/>
</dbReference>
<dbReference type="InterPro" id="IPR025975">
    <property type="entry name" value="Polysacc_lyase"/>
</dbReference>
<feature type="signal peptide" evidence="1">
    <location>
        <begin position="1"/>
        <end position="21"/>
    </location>
</feature>
<dbReference type="EMBL" id="CP073100">
    <property type="protein sequence ID" value="QUE52602.1"/>
    <property type="molecule type" value="Genomic_DNA"/>
</dbReference>
<dbReference type="KEGG" id="lamb:KBB96_06830"/>
<evidence type="ECO:0000256" key="1">
    <source>
        <dbReference type="SAM" id="SignalP"/>
    </source>
</evidence>
<proteinExistence type="predicted"/>
<dbReference type="AlphaFoldDB" id="A0A975PGS6"/>
<reference evidence="2" key="1">
    <citation type="submission" date="2021-04" db="EMBL/GenBank/DDBJ databases">
        <title>Luteolibacter sp. 32A isolated from the skin of an Anderson's salamander (Ambystoma andersonii).</title>
        <authorList>
            <person name="Spergser J."/>
            <person name="Busse H.-J."/>
        </authorList>
    </citation>
    <scope>NUCLEOTIDE SEQUENCE</scope>
    <source>
        <strain evidence="2">32A</strain>
    </source>
</reference>
<keyword evidence="2" id="KW-0456">Lyase</keyword>
<dbReference type="GO" id="GO:0016829">
    <property type="term" value="F:lyase activity"/>
    <property type="evidence" value="ECO:0007669"/>
    <property type="project" value="UniProtKB-KW"/>
</dbReference>
<dbReference type="RefSeq" id="WP_211633840.1">
    <property type="nucleotide sequence ID" value="NZ_CP073100.1"/>
</dbReference>
<name>A0A975PGS6_9BACT</name>
<evidence type="ECO:0000313" key="2">
    <source>
        <dbReference type="EMBL" id="QUE52602.1"/>
    </source>
</evidence>
<feature type="chain" id="PRO_5037146288" evidence="1">
    <location>
        <begin position="22"/>
        <end position="284"/>
    </location>
</feature>
<protein>
    <submittedName>
        <fullName evidence="2">Polysaccharide lyase</fullName>
    </submittedName>
</protein>
<sequence length="284" mass="32076">MKSVIKRLVLTLPCICLPLYAAPKAKDVFKLDQKILFQDDFQSGSVTRWGISEDDRYNLAANTPARLDVVDAPGLAGKKAVRFFVPRAPDSFRAEISLPHEQGFQERWYAGRILIPKDWVIERHSKGNDIVMQWHAIPGKGKATFPNLEISVGGDSWYIRRSFGTALENPTRSNDKLADPIQPGTWVSWVLHAKWSPKEDGLIRIWKDGKVVYEKTGPNVYGDIGVEYTPYLKSGIYHPEWHLDKDRKRAAFEADKPDALSKTIYGTDYRVASGAATYEEVAPK</sequence>
<dbReference type="Pfam" id="PF14099">
    <property type="entry name" value="Polysacc_lyase"/>
    <property type="match status" value="1"/>
</dbReference>